<accession>A0A7J3I7N8</accession>
<sequence>MLRYIIDRNIYDVLKDIVTTLDDVFSYILIDRVVVVRSYGSKTKALARIHALPSIWRYVLGKEAMYAIEVVDENFSKLGRDEQIKVLIHELLHIPFKFSGGLRGHGAYVNSRVVDRLYRIYISRKRING</sequence>
<dbReference type="Pfam" id="PF18894">
    <property type="entry name" value="PhageMetallopep"/>
    <property type="match status" value="1"/>
</dbReference>
<feature type="domain" description="Putative phage metallopeptidase" evidence="1">
    <location>
        <begin position="3"/>
        <end position="115"/>
    </location>
</feature>
<reference evidence="2" key="1">
    <citation type="journal article" date="2020" name="mSystems">
        <title>Genome- and Community-Level Interaction Insights into Carbon Utilization and Element Cycling Functions of Hydrothermarchaeota in Hydrothermal Sediment.</title>
        <authorList>
            <person name="Zhou Z."/>
            <person name="Liu Y."/>
            <person name="Xu W."/>
            <person name="Pan J."/>
            <person name="Luo Z.H."/>
            <person name="Li M."/>
        </authorList>
    </citation>
    <scope>NUCLEOTIDE SEQUENCE [LARGE SCALE GENOMIC DNA]</scope>
    <source>
        <strain evidence="2">SpSt-618</strain>
        <strain evidence="3">SpSt-657</strain>
    </source>
</reference>
<comment type="caution">
    <text evidence="2">The sequence shown here is derived from an EMBL/GenBank/DDBJ whole genome shotgun (WGS) entry which is preliminary data.</text>
</comment>
<evidence type="ECO:0000313" key="3">
    <source>
        <dbReference type="EMBL" id="HGQ17976.1"/>
    </source>
</evidence>
<protein>
    <submittedName>
        <fullName evidence="2">Metallopeptidase</fullName>
    </submittedName>
</protein>
<proteinExistence type="predicted"/>
<organism evidence="2">
    <name type="scientific">Ignisphaera aggregans</name>
    <dbReference type="NCBI Taxonomy" id="334771"/>
    <lineage>
        <taxon>Archaea</taxon>
        <taxon>Thermoproteota</taxon>
        <taxon>Thermoprotei</taxon>
        <taxon>Desulfurococcales</taxon>
        <taxon>Desulfurococcaceae</taxon>
        <taxon>Ignisphaera</taxon>
    </lineage>
</organism>
<evidence type="ECO:0000259" key="1">
    <source>
        <dbReference type="Pfam" id="PF18894"/>
    </source>
</evidence>
<dbReference type="EMBL" id="DTBZ01000072">
    <property type="protein sequence ID" value="HGQ17976.1"/>
    <property type="molecule type" value="Genomic_DNA"/>
</dbReference>
<evidence type="ECO:0000313" key="2">
    <source>
        <dbReference type="EMBL" id="HGN36595.1"/>
    </source>
</evidence>
<dbReference type="EMBL" id="DTAI01000098">
    <property type="protein sequence ID" value="HGN36595.1"/>
    <property type="molecule type" value="Genomic_DNA"/>
</dbReference>
<name>A0A7J3I7N8_9CREN</name>
<gene>
    <name evidence="2" type="ORF">ENT87_03485</name>
    <name evidence="3" type="ORF">ENU30_03195</name>
</gene>
<dbReference type="AlphaFoldDB" id="A0A7J3I7N8"/>
<dbReference type="InterPro" id="IPR043998">
    <property type="entry name" value="Put_Metallopep"/>
</dbReference>